<keyword evidence="1" id="KW-0472">Membrane</keyword>
<dbReference type="Proteomes" id="UP000237073">
    <property type="component" value="Unassembled WGS sequence"/>
</dbReference>
<dbReference type="EMBL" id="PQGD01000029">
    <property type="protein sequence ID" value="POP42588.1"/>
    <property type="molecule type" value="Genomic_DNA"/>
</dbReference>
<gene>
    <name evidence="3" type="ORF">CHU32_24755</name>
    <name evidence="2" type="ORF">CHU33_21970</name>
</gene>
<dbReference type="AlphaFoldDB" id="A0A2P5GI47"/>
<dbReference type="InterPro" id="IPR056918">
    <property type="entry name" value="8xMP"/>
</dbReference>
<accession>A0A2P5GI47</accession>
<dbReference type="OrthoDB" id="7016339at2"/>
<protein>
    <submittedName>
        <fullName evidence="3">Uncharacterized protein</fullName>
    </submittedName>
</protein>
<evidence type="ECO:0000313" key="2">
    <source>
        <dbReference type="EMBL" id="POP41776.1"/>
    </source>
</evidence>
<proteinExistence type="predicted"/>
<feature type="transmembrane region" description="Helical" evidence="1">
    <location>
        <begin position="118"/>
        <end position="140"/>
    </location>
</feature>
<comment type="caution">
    <text evidence="3">The sequence shown here is derived from an EMBL/GenBank/DDBJ whole genome shotgun (WGS) entry which is preliminary data.</text>
</comment>
<reference evidence="4 5" key="1">
    <citation type="submission" date="2018-01" db="EMBL/GenBank/DDBJ databases">
        <title>Superficieibacter electus gen. nov., sp. nov., an extended-spectrum beta-lactamase possessing member of the Enterobacteriaceae family, isolated from intensive care unit surfaces.</title>
        <authorList>
            <person name="Potter R.F."/>
            <person name="D'Souza A.W."/>
        </authorList>
    </citation>
    <scope>NUCLEOTIDE SEQUENCE [LARGE SCALE GENOMIC DNA]</scope>
    <source>
        <strain evidence="3 5">BP-1</strain>
        <strain evidence="2 4">BP-2</strain>
    </source>
</reference>
<sequence length="144" mass="16702">MMQEHAWKYFELHSQQRMTVFNFYITIISLLIAGSGICLQQGGNLIYLTSALGIFIIFITFIFHKLDSRVSFLIKNAEKALRKAEDNYDNEEMKIFTSDHNNENLNKTMRSLWSYGKCFRLSFAIISCLGFMISITPMVINFMG</sequence>
<keyword evidence="1" id="KW-1133">Transmembrane helix</keyword>
<keyword evidence="4" id="KW-1185">Reference proteome</keyword>
<feature type="transmembrane region" description="Helical" evidence="1">
    <location>
        <begin position="45"/>
        <end position="63"/>
    </location>
</feature>
<evidence type="ECO:0000313" key="3">
    <source>
        <dbReference type="EMBL" id="POP42588.1"/>
    </source>
</evidence>
<dbReference type="EMBL" id="PQGE01000024">
    <property type="protein sequence ID" value="POP41776.1"/>
    <property type="molecule type" value="Genomic_DNA"/>
</dbReference>
<evidence type="ECO:0000256" key="1">
    <source>
        <dbReference type="SAM" id="Phobius"/>
    </source>
</evidence>
<evidence type="ECO:0000313" key="4">
    <source>
        <dbReference type="Proteomes" id="UP000237073"/>
    </source>
</evidence>
<feature type="transmembrane region" description="Helical" evidence="1">
    <location>
        <begin position="21"/>
        <end position="39"/>
    </location>
</feature>
<evidence type="ECO:0000313" key="5">
    <source>
        <dbReference type="Proteomes" id="UP000247005"/>
    </source>
</evidence>
<organism evidence="3 5">
    <name type="scientific">Superficieibacter electus</name>
    <dbReference type="NCBI Taxonomy" id="2022662"/>
    <lineage>
        <taxon>Bacteria</taxon>
        <taxon>Pseudomonadati</taxon>
        <taxon>Pseudomonadota</taxon>
        <taxon>Gammaproteobacteria</taxon>
        <taxon>Enterobacterales</taxon>
        <taxon>Enterobacteriaceae</taxon>
        <taxon>Superficieibacter</taxon>
    </lineage>
</organism>
<dbReference type="Proteomes" id="UP000247005">
    <property type="component" value="Unassembled WGS sequence"/>
</dbReference>
<name>A0A2P5GI47_9ENTR</name>
<dbReference type="Pfam" id="PF24838">
    <property type="entry name" value="8xMP"/>
    <property type="match status" value="1"/>
</dbReference>
<keyword evidence="1" id="KW-0812">Transmembrane</keyword>